<sequence>MPMRRALLVTLLPLPFESPIMAYLSDEELRRQLKSFGFCPGPISDSTRKLYQNKLQKLCSEDRSKARSYWTPRAQKQAFNYTEQPYDSLRQVRANSSSPLHKTRSRIRTRTRTRTPSFQGDSDESEEEYEQQSWRYTTNAEPLRRPDWQERCQNAARRNVFLERQLSRCLVACTIGLAVLLVWLVYVKTVGLAQIGDVNKNIQLLAVDCKGKKDSVFYPEYLDRMDDSLLTVLQSRKDFGIRLVGEDVNAPVTAVEEIHCLESTHPSMSLWCRLQRAVVIVVSRLFIFMLALLVLWGVLVLLRYRWKKLEEEDQAMYELVRKIIGAVRDHYKDWDQGLEPIPYVPIPHIRDTLIPPQNRMLSSDLRRRLDSFGTVSLWRVFGYHWFDFVLLTESGMRHMTCIVRERHLWHYSHVAPFPEDDPAHRMLIAEDLSSWTRLRGHPHNTLLQQIDGHFRRVGLDCVSAWVVANSHHVVGTAQPNLT</sequence>
<dbReference type="Proteomes" id="UP000886611">
    <property type="component" value="Unassembled WGS sequence"/>
</dbReference>
<keyword evidence="9" id="KW-0732">Signal</keyword>
<protein>
    <submittedName>
        <fullName evidence="11">LEMD2 protein</fullName>
    </submittedName>
</protein>
<evidence type="ECO:0000256" key="4">
    <source>
        <dbReference type="ARBA" id="ARBA00022989"/>
    </source>
</evidence>
<feature type="non-terminal residue" evidence="11">
    <location>
        <position position="482"/>
    </location>
</feature>
<evidence type="ECO:0000256" key="5">
    <source>
        <dbReference type="ARBA" id="ARBA00023136"/>
    </source>
</evidence>
<evidence type="ECO:0000256" key="7">
    <source>
        <dbReference type="SAM" id="MobiDB-lite"/>
    </source>
</evidence>
<feature type="non-terminal residue" evidence="11">
    <location>
        <position position="1"/>
    </location>
</feature>
<dbReference type="Gene3D" id="1.10.10.1180">
    <property type="entry name" value="MAN1, winged-helix domain"/>
    <property type="match status" value="1"/>
</dbReference>
<dbReference type="GO" id="GO:0030514">
    <property type="term" value="P:negative regulation of BMP signaling pathway"/>
    <property type="evidence" value="ECO:0007669"/>
    <property type="project" value="TreeGrafter"/>
</dbReference>
<dbReference type="InterPro" id="IPR011015">
    <property type="entry name" value="LEM/LEM-like_dom_sf"/>
</dbReference>
<evidence type="ECO:0000256" key="1">
    <source>
        <dbReference type="ARBA" id="ARBA00004473"/>
    </source>
</evidence>
<dbReference type="Gene3D" id="1.10.720.40">
    <property type="match status" value="1"/>
</dbReference>
<feature type="compositionally biased region" description="Acidic residues" evidence="7">
    <location>
        <begin position="121"/>
        <end position="130"/>
    </location>
</feature>
<gene>
    <name evidence="11" type="primary">Lemd2</name>
    <name evidence="11" type="ORF">GTO96_0002143</name>
</gene>
<feature type="chain" id="PRO_5036473495" evidence="9">
    <location>
        <begin position="23"/>
        <end position="482"/>
    </location>
</feature>
<keyword evidence="5 8" id="KW-0472">Membrane</keyword>
<keyword evidence="4 8" id="KW-1133">Transmembrane helix</keyword>
<feature type="signal peptide" evidence="9">
    <location>
        <begin position="1"/>
        <end position="22"/>
    </location>
</feature>
<feature type="compositionally biased region" description="Basic residues" evidence="7">
    <location>
        <begin position="101"/>
        <end position="113"/>
    </location>
</feature>
<dbReference type="GO" id="GO:0031490">
    <property type="term" value="F:chromatin DNA binding"/>
    <property type="evidence" value="ECO:0007669"/>
    <property type="project" value="TreeGrafter"/>
</dbReference>
<dbReference type="Pfam" id="PF09402">
    <property type="entry name" value="MSC"/>
    <property type="match status" value="1"/>
</dbReference>
<evidence type="ECO:0000313" key="12">
    <source>
        <dbReference type="Proteomes" id="UP000886611"/>
    </source>
</evidence>
<keyword evidence="3 8" id="KW-0812">Transmembrane</keyword>
<dbReference type="SUPFAM" id="SSF63451">
    <property type="entry name" value="LEM domain"/>
    <property type="match status" value="1"/>
</dbReference>
<feature type="region of interest" description="Disordered" evidence="7">
    <location>
        <begin position="90"/>
        <end position="133"/>
    </location>
</feature>
<organism evidence="11 12">
    <name type="scientific">Polypterus senegalus</name>
    <name type="common">Senegal bichir</name>
    <dbReference type="NCBI Taxonomy" id="55291"/>
    <lineage>
        <taxon>Eukaryota</taxon>
        <taxon>Metazoa</taxon>
        <taxon>Chordata</taxon>
        <taxon>Craniata</taxon>
        <taxon>Vertebrata</taxon>
        <taxon>Euteleostomi</taxon>
        <taxon>Actinopterygii</taxon>
        <taxon>Polypteriformes</taxon>
        <taxon>Polypteridae</taxon>
        <taxon>Polypterus</taxon>
    </lineage>
</organism>
<dbReference type="EMBL" id="JAATIS010003638">
    <property type="protein sequence ID" value="KAG2463568.1"/>
    <property type="molecule type" value="Genomic_DNA"/>
</dbReference>
<evidence type="ECO:0000256" key="2">
    <source>
        <dbReference type="ARBA" id="ARBA00022553"/>
    </source>
</evidence>
<evidence type="ECO:0000259" key="10">
    <source>
        <dbReference type="PROSITE" id="PS50954"/>
    </source>
</evidence>
<evidence type="ECO:0000256" key="3">
    <source>
        <dbReference type="ARBA" id="ARBA00022692"/>
    </source>
</evidence>
<keyword evidence="6" id="KW-0539">Nucleus</keyword>
<feature type="domain" description="LEM" evidence="10">
    <location>
        <begin position="18"/>
        <end position="62"/>
    </location>
</feature>
<dbReference type="PANTHER" id="PTHR13428">
    <property type="entry name" value="INNER NUCLEAR MEMBRANE PROTEIN MAN1 LEM DOMAIN CONTAINING PROTEIN"/>
    <property type="match status" value="1"/>
</dbReference>
<feature type="transmembrane region" description="Helical" evidence="8">
    <location>
        <begin position="277"/>
        <end position="302"/>
    </location>
</feature>
<evidence type="ECO:0000313" key="11">
    <source>
        <dbReference type="EMBL" id="KAG2463568.1"/>
    </source>
</evidence>
<dbReference type="InterPro" id="IPR003887">
    <property type="entry name" value="LEM_dom"/>
</dbReference>
<dbReference type="CDD" id="cd12934">
    <property type="entry name" value="LEM"/>
    <property type="match status" value="1"/>
</dbReference>
<evidence type="ECO:0000256" key="9">
    <source>
        <dbReference type="SAM" id="SignalP"/>
    </source>
</evidence>
<dbReference type="Pfam" id="PF03020">
    <property type="entry name" value="LEM"/>
    <property type="match status" value="1"/>
</dbReference>
<dbReference type="PANTHER" id="PTHR13428:SF8">
    <property type="entry name" value="LEM DOMAIN-CONTAINING PROTEIN 2"/>
    <property type="match status" value="1"/>
</dbReference>
<keyword evidence="2" id="KW-0597">Phosphoprotein</keyword>
<reference evidence="11 12" key="1">
    <citation type="journal article" date="2021" name="Cell">
        <title>Tracing the genetic footprints of vertebrate landing in non-teleost ray-finned fishes.</title>
        <authorList>
            <person name="Bi X."/>
            <person name="Wang K."/>
            <person name="Yang L."/>
            <person name="Pan H."/>
            <person name="Jiang H."/>
            <person name="Wei Q."/>
            <person name="Fang M."/>
            <person name="Yu H."/>
            <person name="Zhu C."/>
            <person name="Cai Y."/>
            <person name="He Y."/>
            <person name="Gan X."/>
            <person name="Zeng H."/>
            <person name="Yu D."/>
            <person name="Zhu Y."/>
            <person name="Jiang H."/>
            <person name="Qiu Q."/>
            <person name="Yang H."/>
            <person name="Zhang Y.E."/>
            <person name="Wang W."/>
            <person name="Zhu M."/>
            <person name="He S."/>
            <person name="Zhang G."/>
        </authorList>
    </citation>
    <scope>NUCLEOTIDE SEQUENCE [LARGE SCALE GENOMIC DNA]</scope>
    <source>
        <strain evidence="11">Bchr_013</strain>
    </source>
</reference>
<name>A0A8X7X990_POLSE</name>
<dbReference type="SMART" id="SM00540">
    <property type="entry name" value="LEM"/>
    <property type="match status" value="1"/>
</dbReference>
<dbReference type="AlphaFoldDB" id="A0A8X7X990"/>
<dbReference type="FunFam" id="1.10.720.40:FF:000001">
    <property type="entry name" value="LEM domain containing 2, isoform CRA_a"/>
    <property type="match status" value="1"/>
</dbReference>
<proteinExistence type="predicted"/>
<evidence type="ECO:0000256" key="8">
    <source>
        <dbReference type="SAM" id="Phobius"/>
    </source>
</evidence>
<dbReference type="PROSITE" id="PS50954">
    <property type="entry name" value="LEM"/>
    <property type="match status" value="1"/>
</dbReference>
<dbReference type="InterPro" id="IPR041885">
    <property type="entry name" value="MAN1_winged_helix_dom"/>
</dbReference>
<accession>A0A8X7X990</accession>
<evidence type="ECO:0000256" key="6">
    <source>
        <dbReference type="ARBA" id="ARBA00023242"/>
    </source>
</evidence>
<dbReference type="InterPro" id="IPR052277">
    <property type="entry name" value="INM_ESCRT-Associated"/>
</dbReference>
<dbReference type="GO" id="GO:0006998">
    <property type="term" value="P:nuclear envelope organization"/>
    <property type="evidence" value="ECO:0007669"/>
    <property type="project" value="TreeGrafter"/>
</dbReference>
<comment type="subcellular location">
    <subcellularLocation>
        <location evidence="1">Nucleus inner membrane</location>
        <topology evidence="1">Multi-pass membrane protein</topology>
    </subcellularLocation>
</comment>
<keyword evidence="12" id="KW-1185">Reference proteome</keyword>
<comment type="caution">
    <text evidence="11">The sequence shown here is derived from an EMBL/GenBank/DDBJ whole genome shotgun (WGS) entry which is preliminary data.</text>
</comment>
<dbReference type="InterPro" id="IPR018996">
    <property type="entry name" value="Man1/Src1-like_C"/>
</dbReference>
<dbReference type="GO" id="GO:0005637">
    <property type="term" value="C:nuclear inner membrane"/>
    <property type="evidence" value="ECO:0007669"/>
    <property type="project" value="UniProtKB-SubCell"/>
</dbReference>